<proteinExistence type="inferred from homology"/>
<evidence type="ECO:0000256" key="3">
    <source>
        <dbReference type="ARBA" id="ARBA00022602"/>
    </source>
</evidence>
<evidence type="ECO:0000256" key="7">
    <source>
        <dbReference type="ARBA" id="ARBA00022833"/>
    </source>
</evidence>
<dbReference type="PANTHER" id="PTHR11774">
    <property type="entry name" value="GERANYLGERANYL TRANSFERASE TYPE BETA SUBUNIT"/>
    <property type="match status" value="1"/>
</dbReference>
<comment type="similarity">
    <text evidence="2">Belongs to the protein prenyltransferase subunit beta family.</text>
</comment>
<dbReference type="GO" id="GO:0004662">
    <property type="term" value="F:CAAX-protein geranylgeranyltransferase activity"/>
    <property type="evidence" value="ECO:0007669"/>
    <property type="project" value="TreeGrafter"/>
</dbReference>
<evidence type="ECO:0000313" key="9">
    <source>
        <dbReference type="EMBL" id="CAA3010090.1"/>
    </source>
</evidence>
<keyword evidence="6" id="KW-0677">Repeat</keyword>
<dbReference type="Proteomes" id="UP000594638">
    <property type="component" value="Unassembled WGS sequence"/>
</dbReference>
<evidence type="ECO:0000256" key="4">
    <source>
        <dbReference type="ARBA" id="ARBA00022679"/>
    </source>
</evidence>
<evidence type="ECO:0000256" key="2">
    <source>
        <dbReference type="ARBA" id="ARBA00010497"/>
    </source>
</evidence>
<dbReference type="GO" id="GO:0046872">
    <property type="term" value="F:metal ion binding"/>
    <property type="evidence" value="ECO:0007669"/>
    <property type="project" value="UniProtKB-KW"/>
</dbReference>
<evidence type="ECO:0000313" key="10">
    <source>
        <dbReference type="Proteomes" id="UP000594638"/>
    </source>
</evidence>
<comment type="caution">
    <text evidence="9">The sequence shown here is derived from an EMBL/GenBank/DDBJ whole genome shotgun (WGS) entry which is preliminary data.</text>
</comment>
<dbReference type="AlphaFoldDB" id="A0A8S0TVE8"/>
<evidence type="ECO:0000256" key="6">
    <source>
        <dbReference type="ARBA" id="ARBA00022737"/>
    </source>
</evidence>
<dbReference type="PANTHER" id="PTHR11774:SF4">
    <property type="entry name" value="GERANYLGERANYL TRANSFERASE TYPE-1 SUBUNIT BETA"/>
    <property type="match status" value="1"/>
</dbReference>
<keyword evidence="3" id="KW-0637">Prenyltransferase</keyword>
<comment type="cofactor">
    <cofactor evidence="1">
        <name>Zn(2+)</name>
        <dbReference type="ChEBI" id="CHEBI:29105"/>
    </cofactor>
</comment>
<evidence type="ECO:0000256" key="5">
    <source>
        <dbReference type="ARBA" id="ARBA00022723"/>
    </source>
</evidence>
<dbReference type="EMBL" id="CACTIH010007334">
    <property type="protein sequence ID" value="CAA3010090.1"/>
    <property type="molecule type" value="Genomic_DNA"/>
</dbReference>
<feature type="domain" description="Prenyltransferase alpha-alpha toroid" evidence="8">
    <location>
        <begin position="21"/>
        <end position="65"/>
    </location>
</feature>
<evidence type="ECO:0000259" key="8">
    <source>
        <dbReference type="Pfam" id="PF00432"/>
    </source>
</evidence>
<accession>A0A8S0TVE8</accession>
<dbReference type="InterPro" id="IPR001330">
    <property type="entry name" value="Prenyltrans"/>
</dbReference>
<dbReference type="Gramene" id="OE9A111513T5">
    <property type="protein sequence ID" value="OE9A111513C5"/>
    <property type="gene ID" value="OE9A111513"/>
</dbReference>
<dbReference type="InterPro" id="IPR045089">
    <property type="entry name" value="PGGT1B-like"/>
</dbReference>
<feature type="domain" description="Prenyltransferase alpha-alpha toroid" evidence="8">
    <location>
        <begin position="74"/>
        <end position="132"/>
    </location>
</feature>
<dbReference type="Pfam" id="PF00432">
    <property type="entry name" value="Prenyltrans"/>
    <property type="match status" value="2"/>
</dbReference>
<name>A0A8S0TVE8_OLEEU</name>
<dbReference type="Gene3D" id="1.50.10.20">
    <property type="match status" value="2"/>
</dbReference>
<dbReference type="OrthoDB" id="24893at2759"/>
<protein>
    <recommendedName>
        <fullName evidence="8">Prenyltransferase alpha-alpha toroid domain-containing protein</fullName>
    </recommendedName>
</protein>
<keyword evidence="5" id="KW-0479">Metal-binding</keyword>
<keyword evidence="4" id="KW-0808">Transferase</keyword>
<dbReference type="GO" id="GO:0005953">
    <property type="term" value="C:CAAX-protein geranylgeranyltransferase complex"/>
    <property type="evidence" value="ECO:0007669"/>
    <property type="project" value="TreeGrafter"/>
</dbReference>
<sequence>MEEYDPIWNDAPDSPSNSLSFDRARHIRFLEMMYQLLPSPYQSQEINRFTLAYFVIAGLDILAALDRVAIPNGSHLASTYCALSILKTVGYDISLDDSKSLLRSMRNLQQPDGSVMPIHIGAEMDLQSVFCAGLQNKFPGLAPIESTAELTGSQKFSSGLEEF</sequence>
<dbReference type="SUPFAM" id="SSF48239">
    <property type="entry name" value="Terpenoid cyclases/Protein prenyltransferases"/>
    <property type="match status" value="1"/>
</dbReference>
<keyword evidence="10" id="KW-1185">Reference proteome</keyword>
<gene>
    <name evidence="9" type="ORF">OLEA9_A111513</name>
</gene>
<organism evidence="9 10">
    <name type="scientific">Olea europaea subsp. europaea</name>
    <dbReference type="NCBI Taxonomy" id="158383"/>
    <lineage>
        <taxon>Eukaryota</taxon>
        <taxon>Viridiplantae</taxon>
        <taxon>Streptophyta</taxon>
        <taxon>Embryophyta</taxon>
        <taxon>Tracheophyta</taxon>
        <taxon>Spermatophyta</taxon>
        <taxon>Magnoliopsida</taxon>
        <taxon>eudicotyledons</taxon>
        <taxon>Gunneridae</taxon>
        <taxon>Pentapetalae</taxon>
        <taxon>asterids</taxon>
        <taxon>lamiids</taxon>
        <taxon>Lamiales</taxon>
        <taxon>Oleaceae</taxon>
        <taxon>Oleeae</taxon>
        <taxon>Olea</taxon>
    </lineage>
</organism>
<keyword evidence="7" id="KW-0862">Zinc</keyword>
<evidence type="ECO:0000256" key="1">
    <source>
        <dbReference type="ARBA" id="ARBA00001947"/>
    </source>
</evidence>
<reference evidence="9 10" key="1">
    <citation type="submission" date="2019-12" db="EMBL/GenBank/DDBJ databases">
        <authorList>
            <person name="Alioto T."/>
            <person name="Alioto T."/>
            <person name="Gomez Garrido J."/>
        </authorList>
    </citation>
    <scope>NUCLEOTIDE SEQUENCE [LARGE SCALE GENOMIC DNA]</scope>
</reference>
<dbReference type="InterPro" id="IPR008930">
    <property type="entry name" value="Terpenoid_cyclase/PrenylTrfase"/>
</dbReference>